<dbReference type="EMBL" id="CP001649">
    <property type="protein sequence ID" value="ACS81548.1"/>
    <property type="molecule type" value="Genomic_DNA"/>
</dbReference>
<dbReference type="GO" id="GO:0046872">
    <property type="term" value="F:metal ion binding"/>
    <property type="evidence" value="ECO:0007669"/>
    <property type="project" value="UniProtKB-KW"/>
</dbReference>
<dbReference type="STRING" id="526222.Desal_3502"/>
<dbReference type="GO" id="GO:0004536">
    <property type="term" value="F:DNA nuclease activity"/>
    <property type="evidence" value="ECO:0007669"/>
    <property type="project" value="InterPro"/>
</dbReference>
<dbReference type="GO" id="GO:0016788">
    <property type="term" value="F:hydrolase activity, acting on ester bonds"/>
    <property type="evidence" value="ECO:0007669"/>
    <property type="project" value="InterPro"/>
</dbReference>
<dbReference type="KEGG" id="dsa:Desal_3502"/>
<protein>
    <submittedName>
        <fullName evidence="5">Hydrolase, TatD family</fullName>
    </submittedName>
</protein>
<dbReference type="HOGENOM" id="CLU_031506_4_0_7"/>
<feature type="binding site" evidence="4">
    <location>
        <position position="27"/>
    </location>
    <ligand>
        <name>a divalent metal cation</name>
        <dbReference type="ChEBI" id="CHEBI:60240"/>
        <label>1</label>
    </ligand>
</feature>
<dbReference type="AlphaFoldDB" id="C6BSU2"/>
<feature type="binding site" evidence="4">
    <location>
        <position position="112"/>
    </location>
    <ligand>
        <name>a divalent metal cation</name>
        <dbReference type="ChEBI" id="CHEBI:60240"/>
        <label>1</label>
    </ligand>
</feature>
<proteinExistence type="inferred from homology"/>
<dbReference type="RefSeq" id="WP_015853364.1">
    <property type="nucleotide sequence ID" value="NC_012881.1"/>
</dbReference>
<keyword evidence="3 5" id="KW-0378">Hydrolase</keyword>
<gene>
    <name evidence="5" type="ordered locus">Desal_3502</name>
</gene>
<evidence type="ECO:0000256" key="1">
    <source>
        <dbReference type="ARBA" id="ARBA00009275"/>
    </source>
</evidence>
<dbReference type="GO" id="GO:0005829">
    <property type="term" value="C:cytosol"/>
    <property type="evidence" value="ECO:0007669"/>
    <property type="project" value="TreeGrafter"/>
</dbReference>
<dbReference type="OrthoDB" id="9810005at2"/>
<comment type="similarity">
    <text evidence="1">Belongs to the metallo-dependent hydrolases superfamily. TatD-type hydrolase family.</text>
</comment>
<name>C6BSU2_MARSD</name>
<keyword evidence="2 4" id="KW-0479">Metal-binding</keyword>
<sequence length="276" mass="31456">MAKKKKKNRALPQSVGINIPGVETHAHLDQDDYREDLPEVMARAKESGVGKIGNVFLGPQAYHDNKGLFADYPEVFFLLGVHPNDSGKFVEEDIDAMREAFKADPRLKAVGEIGLDFYWDRVPYDVQEDVFRKQLQLAEELDFPVVIHSRDAHERTLEVLEDFGWSGKPLLWHCFGGEAETAKRIIDHGWYISIPGPVTYKKNEIAQEAVRSIPVERMVLETDCPYLTPEPWRGKRNEPAFVVFTAAKVAELKGMEVNELWKICSDNAHEFFGLEE</sequence>
<dbReference type="PROSITE" id="PS01090">
    <property type="entry name" value="TATD_2"/>
    <property type="match status" value="1"/>
</dbReference>
<organism evidence="5 6">
    <name type="scientific">Maridesulfovibrio salexigens (strain ATCC 14822 / DSM 2638 / NCIMB 8403 / VKM B-1763)</name>
    <name type="common">Desulfovibrio salexigens</name>
    <dbReference type="NCBI Taxonomy" id="526222"/>
    <lineage>
        <taxon>Bacteria</taxon>
        <taxon>Pseudomonadati</taxon>
        <taxon>Thermodesulfobacteriota</taxon>
        <taxon>Desulfovibrionia</taxon>
        <taxon>Desulfovibrionales</taxon>
        <taxon>Desulfovibrionaceae</taxon>
        <taxon>Maridesulfovibrio</taxon>
    </lineage>
</organism>
<dbReference type="Gene3D" id="3.20.20.140">
    <property type="entry name" value="Metal-dependent hydrolases"/>
    <property type="match status" value="1"/>
</dbReference>
<dbReference type="SUPFAM" id="SSF51556">
    <property type="entry name" value="Metallo-dependent hydrolases"/>
    <property type="match status" value="1"/>
</dbReference>
<keyword evidence="6" id="KW-1185">Reference proteome</keyword>
<evidence type="ECO:0000313" key="5">
    <source>
        <dbReference type="EMBL" id="ACS81548.1"/>
    </source>
</evidence>
<dbReference type="InterPro" id="IPR032466">
    <property type="entry name" value="Metal_Hydrolase"/>
</dbReference>
<dbReference type="PANTHER" id="PTHR46124:SF2">
    <property type="entry name" value="D-AMINOACYL-TRNA DEACYLASE"/>
    <property type="match status" value="1"/>
</dbReference>
<dbReference type="InterPro" id="IPR018228">
    <property type="entry name" value="DNase_TatD-rel_CS"/>
</dbReference>
<evidence type="ECO:0000256" key="2">
    <source>
        <dbReference type="ARBA" id="ARBA00022723"/>
    </source>
</evidence>
<dbReference type="eggNOG" id="COG0084">
    <property type="taxonomic scope" value="Bacteria"/>
</dbReference>
<dbReference type="InterPro" id="IPR001130">
    <property type="entry name" value="TatD-like"/>
</dbReference>
<feature type="binding site" evidence="4">
    <location>
        <position position="173"/>
    </location>
    <ligand>
        <name>a divalent metal cation</name>
        <dbReference type="ChEBI" id="CHEBI:60240"/>
        <label>2</label>
    </ligand>
</feature>
<feature type="binding site" evidence="4">
    <location>
        <position position="148"/>
    </location>
    <ligand>
        <name>a divalent metal cation</name>
        <dbReference type="ChEBI" id="CHEBI:60240"/>
        <label>2</label>
    </ligand>
</feature>
<accession>C6BSU2</accession>
<dbReference type="InterPro" id="IPR015991">
    <property type="entry name" value="TatD/YcfH-like"/>
</dbReference>
<feature type="binding site" evidence="4">
    <location>
        <position position="223"/>
    </location>
    <ligand>
        <name>a divalent metal cation</name>
        <dbReference type="ChEBI" id="CHEBI:60240"/>
        <label>1</label>
    </ligand>
</feature>
<feature type="binding site" evidence="4">
    <location>
        <position position="25"/>
    </location>
    <ligand>
        <name>a divalent metal cation</name>
        <dbReference type="ChEBI" id="CHEBI:60240"/>
        <label>1</label>
    </ligand>
</feature>
<dbReference type="PIRSF" id="PIRSF005902">
    <property type="entry name" value="DNase_TatD"/>
    <property type="match status" value="1"/>
</dbReference>
<dbReference type="Pfam" id="PF01026">
    <property type="entry name" value="TatD_DNase"/>
    <property type="match status" value="1"/>
</dbReference>
<dbReference type="FunFam" id="3.20.20.140:FF:000005">
    <property type="entry name" value="TatD family hydrolase"/>
    <property type="match status" value="1"/>
</dbReference>
<dbReference type="Proteomes" id="UP000002601">
    <property type="component" value="Chromosome"/>
</dbReference>
<evidence type="ECO:0000256" key="4">
    <source>
        <dbReference type="PIRSR" id="PIRSR005902-1"/>
    </source>
</evidence>
<evidence type="ECO:0000256" key="3">
    <source>
        <dbReference type="ARBA" id="ARBA00022801"/>
    </source>
</evidence>
<reference evidence="5 6" key="1">
    <citation type="submission" date="2009-06" db="EMBL/GenBank/DDBJ databases">
        <title>Complete sequence of Desulfovibrio salexigens DSM 2638.</title>
        <authorList>
            <consortium name="US DOE Joint Genome Institute"/>
            <person name="Lucas S."/>
            <person name="Copeland A."/>
            <person name="Lapidus A."/>
            <person name="Glavina del Rio T."/>
            <person name="Tice H."/>
            <person name="Bruce D."/>
            <person name="Goodwin L."/>
            <person name="Pitluck S."/>
            <person name="Munk A.C."/>
            <person name="Brettin T."/>
            <person name="Detter J.C."/>
            <person name="Han C."/>
            <person name="Tapia R."/>
            <person name="Larimer F."/>
            <person name="Land M."/>
            <person name="Hauser L."/>
            <person name="Kyrpides N."/>
            <person name="Anderson I."/>
            <person name="Wall J.D."/>
            <person name="Arkin A.P."/>
            <person name="Dehal P."/>
            <person name="Chivian D."/>
            <person name="Giles B."/>
            <person name="Hazen T.C."/>
        </authorList>
    </citation>
    <scope>NUCLEOTIDE SEQUENCE [LARGE SCALE GENOMIC DNA]</scope>
    <source>
        <strain evidence="6">ATCC 14822 / DSM 2638 / NCIMB 8403 / VKM B-1763</strain>
    </source>
</reference>
<dbReference type="NCBIfam" id="TIGR00010">
    <property type="entry name" value="YchF/TatD family DNA exonuclease"/>
    <property type="match status" value="1"/>
</dbReference>
<evidence type="ECO:0000313" key="6">
    <source>
        <dbReference type="Proteomes" id="UP000002601"/>
    </source>
</evidence>
<dbReference type="PANTHER" id="PTHR46124">
    <property type="entry name" value="D-AMINOACYL-TRNA DEACYLASE"/>
    <property type="match status" value="1"/>
</dbReference>
<dbReference type="CDD" id="cd01310">
    <property type="entry name" value="TatD_DNAse"/>
    <property type="match status" value="1"/>
</dbReference>